<evidence type="ECO:0000256" key="9">
    <source>
        <dbReference type="ARBA" id="ARBA00022989"/>
    </source>
</evidence>
<comment type="caution">
    <text evidence="17">The sequence shown here is derived from an EMBL/GenBank/DDBJ whole genome shotgun (WGS) entry which is preliminary data.</text>
</comment>
<dbReference type="InterPro" id="IPR045272">
    <property type="entry name" value="ANXUR1/2-like"/>
</dbReference>
<evidence type="ECO:0000256" key="12">
    <source>
        <dbReference type="PROSITE-ProRule" id="PRU10141"/>
    </source>
</evidence>
<keyword evidence="7" id="KW-0418">Kinase</keyword>
<dbReference type="InterPro" id="IPR000719">
    <property type="entry name" value="Prot_kinase_dom"/>
</dbReference>
<evidence type="ECO:0000256" key="6">
    <source>
        <dbReference type="ARBA" id="ARBA00022741"/>
    </source>
</evidence>
<keyword evidence="18" id="KW-1185">Reference proteome</keyword>
<evidence type="ECO:0000256" key="5">
    <source>
        <dbReference type="ARBA" id="ARBA00022729"/>
    </source>
</evidence>
<feature type="domain" description="Protein kinase" evidence="16">
    <location>
        <begin position="549"/>
        <end position="822"/>
    </location>
</feature>
<dbReference type="SMART" id="SM00220">
    <property type="entry name" value="S_TKc"/>
    <property type="match status" value="1"/>
</dbReference>
<feature type="region of interest" description="Disordered" evidence="13">
    <location>
        <begin position="849"/>
        <end position="875"/>
    </location>
</feature>
<feature type="signal peptide" evidence="15">
    <location>
        <begin position="1"/>
        <end position="37"/>
    </location>
</feature>
<feature type="chain" id="PRO_5042094903" description="Protein kinase domain-containing protein" evidence="15">
    <location>
        <begin position="38"/>
        <end position="887"/>
    </location>
</feature>
<gene>
    <name evidence="17" type="ORF">MKW98_017648</name>
</gene>
<keyword evidence="11" id="KW-0325">Glycoprotein</keyword>
<keyword evidence="5 15" id="KW-0732">Signal</keyword>
<dbReference type="FunFam" id="2.60.120.430:FF:000001">
    <property type="entry name" value="Receptor-like protein kinase FERONIA"/>
    <property type="match status" value="1"/>
</dbReference>
<organism evidence="17 18">
    <name type="scientific">Papaver atlanticum</name>
    <dbReference type="NCBI Taxonomy" id="357466"/>
    <lineage>
        <taxon>Eukaryota</taxon>
        <taxon>Viridiplantae</taxon>
        <taxon>Streptophyta</taxon>
        <taxon>Embryophyta</taxon>
        <taxon>Tracheophyta</taxon>
        <taxon>Spermatophyta</taxon>
        <taxon>Magnoliopsida</taxon>
        <taxon>Ranunculales</taxon>
        <taxon>Papaveraceae</taxon>
        <taxon>Papaveroideae</taxon>
        <taxon>Papaver</taxon>
    </lineage>
</organism>
<feature type="binding site" evidence="12">
    <location>
        <position position="577"/>
    </location>
    <ligand>
        <name>ATP</name>
        <dbReference type="ChEBI" id="CHEBI:30616"/>
    </ligand>
</feature>
<dbReference type="InterPro" id="IPR024788">
    <property type="entry name" value="Malectin-like_Carb-bd_dom"/>
</dbReference>
<dbReference type="GO" id="GO:0005524">
    <property type="term" value="F:ATP binding"/>
    <property type="evidence" value="ECO:0007669"/>
    <property type="project" value="UniProtKB-UniRule"/>
</dbReference>
<keyword evidence="6 12" id="KW-0547">Nucleotide-binding</keyword>
<evidence type="ECO:0000256" key="4">
    <source>
        <dbReference type="ARBA" id="ARBA00022692"/>
    </source>
</evidence>
<evidence type="ECO:0000256" key="15">
    <source>
        <dbReference type="SAM" id="SignalP"/>
    </source>
</evidence>
<evidence type="ECO:0000256" key="2">
    <source>
        <dbReference type="ARBA" id="ARBA00022527"/>
    </source>
</evidence>
<dbReference type="GO" id="GO:0005886">
    <property type="term" value="C:plasma membrane"/>
    <property type="evidence" value="ECO:0007669"/>
    <property type="project" value="TreeGrafter"/>
</dbReference>
<evidence type="ECO:0000256" key="10">
    <source>
        <dbReference type="ARBA" id="ARBA00023136"/>
    </source>
</evidence>
<dbReference type="GO" id="GO:0004714">
    <property type="term" value="F:transmembrane receptor protein tyrosine kinase activity"/>
    <property type="evidence" value="ECO:0007669"/>
    <property type="project" value="InterPro"/>
</dbReference>
<evidence type="ECO:0000256" key="11">
    <source>
        <dbReference type="ARBA" id="ARBA00023180"/>
    </source>
</evidence>
<evidence type="ECO:0000256" key="14">
    <source>
        <dbReference type="SAM" id="Phobius"/>
    </source>
</evidence>
<protein>
    <recommendedName>
        <fullName evidence="16">Protein kinase domain-containing protein</fullName>
    </recommendedName>
</protein>
<dbReference type="PROSITE" id="PS50011">
    <property type="entry name" value="PROTEIN_KINASE_DOM"/>
    <property type="match status" value="1"/>
</dbReference>
<sequence length="887" mass="97195">MGGEKNGAGQCHRQHISSLSFLLLAFLHLLFLPKLMAAKGGGSSSPSPSSYTPGDNYLIDCGSPQPTKIDDRTFKSDKQSASLLSTEEDIQVSDPVSNVNISSSTSSSLLPLYLTARVFSSESTYSFFISHTGRHWLRLYFCPLPHPSYNLTSAVFIVTTDEFVLLHDFNVPNQNTSVFKEYLININSDKFSLKFSPKKNSYAFINAVELVSVPDTLISDSATAVSPLAEFRGLSNYALEVCYRLNVGGAVITPMNDTLGRVWLPDEGFLKLPESSKSVSVAPSAVKYPSSGASPLIAPNFVYATAKEMGDSATVDQNFNLTWEMKVDSTFSYLIRLHFCDIVSKSMNDLYFNVYVNGLMGVQSLDLSRLTSALSTAYYNDFVANASSISNGTIRIQVGPPNTDSGTINAILNGLEVMKMSNEAGSLDGLYSVQGTLVDPSKGLSPMKIVSIVGLVIAVITLAFVVMVFCRWQKKPPDWRKSRSFSSWLLPLHAGQSTFMNCKSGSRGAYPAGSNKSKSKSGHSNFYPPTLGLGRVFSLAELLEATQNFDEKAVIGVGGFGKVYIGEQVDGTKLAIKRGNASSDQGINEFQTEIQMLSKLRHRHLVSLIGYCDEQSEMILVYEYMANGPLRDHLYGSNLPLLSWKQRLEICIGAARGLHYLHTGAAQGIIHRDVKTTNILLDENFVAKVSDFGLSKAAPTLEQTHVSTAVKGSFGYLDPEYFRSQKLTEKSDVYSFGVVLLEVLCVRPAINPALPREQVNLAEWAMQWHRRGLIAKIVDPLIAESIHTASLKKYIEAAEKCLEDYGVDRPSMGDVLWNLEYALQLQESSSRPSHAVPEENISKVVVVEEDSSNVETNTPDPIPADTGDIELTADPPVFSQISNFQGR</sequence>
<dbReference type="Gene3D" id="2.60.120.430">
    <property type="entry name" value="Galactose-binding lectin"/>
    <property type="match status" value="2"/>
</dbReference>
<dbReference type="InterPro" id="IPR017441">
    <property type="entry name" value="Protein_kinase_ATP_BS"/>
</dbReference>
<evidence type="ECO:0000256" key="3">
    <source>
        <dbReference type="ARBA" id="ARBA00022679"/>
    </source>
</evidence>
<dbReference type="PANTHER" id="PTHR27003:SF296">
    <property type="entry name" value="PROTEIN KINASE DOMAIN-CONTAINING PROTEIN"/>
    <property type="match status" value="1"/>
</dbReference>
<proteinExistence type="predicted"/>
<dbReference type="GO" id="GO:0004674">
    <property type="term" value="F:protein serine/threonine kinase activity"/>
    <property type="evidence" value="ECO:0007669"/>
    <property type="project" value="UniProtKB-KW"/>
</dbReference>
<dbReference type="PANTHER" id="PTHR27003">
    <property type="entry name" value="OS07G0166700 PROTEIN"/>
    <property type="match status" value="1"/>
</dbReference>
<dbReference type="FunFam" id="1.10.510.10:FF:000058">
    <property type="entry name" value="Receptor-like protein kinase FERONIA"/>
    <property type="match status" value="1"/>
</dbReference>
<dbReference type="FunFam" id="3.30.200.20:FF:000039">
    <property type="entry name" value="receptor-like protein kinase FERONIA"/>
    <property type="match status" value="1"/>
</dbReference>
<evidence type="ECO:0000313" key="18">
    <source>
        <dbReference type="Proteomes" id="UP001202328"/>
    </source>
</evidence>
<evidence type="ECO:0000256" key="8">
    <source>
        <dbReference type="ARBA" id="ARBA00022840"/>
    </source>
</evidence>
<dbReference type="InterPro" id="IPR011009">
    <property type="entry name" value="Kinase-like_dom_sf"/>
</dbReference>
<evidence type="ECO:0000256" key="7">
    <source>
        <dbReference type="ARBA" id="ARBA00022777"/>
    </source>
</evidence>
<dbReference type="PROSITE" id="PS00108">
    <property type="entry name" value="PROTEIN_KINASE_ST"/>
    <property type="match status" value="1"/>
</dbReference>
<reference evidence="17" key="1">
    <citation type="submission" date="2022-04" db="EMBL/GenBank/DDBJ databases">
        <title>A functionally conserved STORR gene fusion in Papaver species that diverged 16.8 million years ago.</title>
        <authorList>
            <person name="Catania T."/>
        </authorList>
    </citation>
    <scope>NUCLEOTIDE SEQUENCE</scope>
    <source>
        <strain evidence="17">S-188037</strain>
    </source>
</reference>
<dbReference type="EMBL" id="JAJJMB010002020">
    <property type="protein sequence ID" value="KAI3953824.1"/>
    <property type="molecule type" value="Genomic_DNA"/>
</dbReference>
<keyword evidence="8 12" id="KW-0067">ATP-binding</keyword>
<evidence type="ECO:0000256" key="1">
    <source>
        <dbReference type="ARBA" id="ARBA00004479"/>
    </source>
</evidence>
<keyword evidence="4 14" id="KW-0812">Transmembrane</keyword>
<dbReference type="PROSITE" id="PS00107">
    <property type="entry name" value="PROTEIN_KINASE_ATP"/>
    <property type="match status" value="1"/>
</dbReference>
<dbReference type="Pfam" id="PF07714">
    <property type="entry name" value="PK_Tyr_Ser-Thr"/>
    <property type="match status" value="1"/>
</dbReference>
<evidence type="ECO:0000313" key="17">
    <source>
        <dbReference type="EMBL" id="KAI3953824.1"/>
    </source>
</evidence>
<dbReference type="Proteomes" id="UP001202328">
    <property type="component" value="Unassembled WGS sequence"/>
</dbReference>
<dbReference type="InterPro" id="IPR008271">
    <property type="entry name" value="Ser/Thr_kinase_AS"/>
</dbReference>
<keyword evidence="3" id="KW-0808">Transferase</keyword>
<feature type="transmembrane region" description="Helical" evidence="14">
    <location>
        <begin position="449"/>
        <end position="472"/>
    </location>
</feature>
<comment type="subcellular location">
    <subcellularLocation>
        <location evidence="1">Membrane</location>
        <topology evidence="1">Single-pass type I membrane protein</topology>
    </subcellularLocation>
</comment>
<dbReference type="AlphaFoldDB" id="A0AAD4TBW7"/>
<evidence type="ECO:0000256" key="13">
    <source>
        <dbReference type="SAM" id="MobiDB-lite"/>
    </source>
</evidence>
<dbReference type="SUPFAM" id="SSF56112">
    <property type="entry name" value="Protein kinase-like (PK-like)"/>
    <property type="match status" value="1"/>
</dbReference>
<keyword evidence="9 14" id="KW-1133">Transmembrane helix</keyword>
<dbReference type="CDD" id="cd14066">
    <property type="entry name" value="STKc_IRAK"/>
    <property type="match status" value="1"/>
</dbReference>
<dbReference type="GO" id="GO:0009506">
    <property type="term" value="C:plasmodesma"/>
    <property type="evidence" value="ECO:0007669"/>
    <property type="project" value="TreeGrafter"/>
</dbReference>
<dbReference type="Gene3D" id="1.10.510.10">
    <property type="entry name" value="Transferase(Phosphotransferase) domain 1"/>
    <property type="match status" value="1"/>
</dbReference>
<name>A0AAD4TBW7_9MAGN</name>
<keyword evidence="2" id="KW-0723">Serine/threonine-protein kinase</keyword>
<keyword evidence="10 14" id="KW-0472">Membrane</keyword>
<dbReference type="Gene3D" id="3.30.200.20">
    <property type="entry name" value="Phosphorylase Kinase, domain 1"/>
    <property type="match status" value="1"/>
</dbReference>
<dbReference type="InterPro" id="IPR001245">
    <property type="entry name" value="Ser-Thr/Tyr_kinase_cat_dom"/>
</dbReference>
<dbReference type="FunFam" id="2.60.120.430:FF:000005">
    <property type="entry name" value="Putative receptor-like protein kinase"/>
    <property type="match status" value="1"/>
</dbReference>
<accession>A0AAD4TBW7</accession>
<dbReference type="Pfam" id="PF12819">
    <property type="entry name" value="Malectin_like"/>
    <property type="match status" value="1"/>
</dbReference>
<evidence type="ECO:0000259" key="16">
    <source>
        <dbReference type="PROSITE" id="PS50011"/>
    </source>
</evidence>